<organism evidence="2 3">
    <name type="scientific">Actinomadura fulvescens</name>
    <dbReference type="NCBI Taxonomy" id="46160"/>
    <lineage>
        <taxon>Bacteria</taxon>
        <taxon>Bacillati</taxon>
        <taxon>Actinomycetota</taxon>
        <taxon>Actinomycetes</taxon>
        <taxon>Streptosporangiales</taxon>
        <taxon>Thermomonosporaceae</taxon>
        <taxon>Actinomadura</taxon>
    </lineage>
</organism>
<feature type="transmembrane region" description="Helical" evidence="1">
    <location>
        <begin position="64"/>
        <end position="85"/>
    </location>
</feature>
<gene>
    <name evidence="2" type="ORF">GCM10010411_06700</name>
</gene>
<name>A0ABN3PDP9_9ACTN</name>
<proteinExistence type="predicted"/>
<comment type="caution">
    <text evidence="2">The sequence shown here is derived from an EMBL/GenBank/DDBJ whole genome shotgun (WGS) entry which is preliminary data.</text>
</comment>
<evidence type="ECO:0000313" key="2">
    <source>
        <dbReference type="EMBL" id="GAA2576839.1"/>
    </source>
</evidence>
<keyword evidence="1" id="KW-1133">Transmembrane helix</keyword>
<sequence length="101" mass="11264">MDIYSLLPDDSRAKEVLLKRAEAAILQHVEDEKELRRDLFGIVLATAFLLIGAAIAALAFRGEWWLVSLLPATFFAIFGIAGLNLDAVPRKRDEKGRVIRS</sequence>
<evidence type="ECO:0000256" key="1">
    <source>
        <dbReference type="SAM" id="Phobius"/>
    </source>
</evidence>
<evidence type="ECO:0000313" key="3">
    <source>
        <dbReference type="Proteomes" id="UP001501509"/>
    </source>
</evidence>
<protein>
    <recommendedName>
        <fullName evidence="4">DUF2335 domain-containing protein</fullName>
    </recommendedName>
</protein>
<evidence type="ECO:0008006" key="4">
    <source>
        <dbReference type="Google" id="ProtNLM"/>
    </source>
</evidence>
<dbReference type="Proteomes" id="UP001501509">
    <property type="component" value="Unassembled WGS sequence"/>
</dbReference>
<keyword evidence="1" id="KW-0812">Transmembrane</keyword>
<feature type="transmembrane region" description="Helical" evidence="1">
    <location>
        <begin position="39"/>
        <end position="58"/>
    </location>
</feature>
<keyword evidence="3" id="KW-1185">Reference proteome</keyword>
<reference evidence="2 3" key="1">
    <citation type="journal article" date="2019" name="Int. J. Syst. Evol. Microbiol.">
        <title>The Global Catalogue of Microorganisms (GCM) 10K type strain sequencing project: providing services to taxonomists for standard genome sequencing and annotation.</title>
        <authorList>
            <consortium name="The Broad Institute Genomics Platform"/>
            <consortium name="The Broad Institute Genome Sequencing Center for Infectious Disease"/>
            <person name="Wu L."/>
            <person name="Ma J."/>
        </authorList>
    </citation>
    <scope>NUCLEOTIDE SEQUENCE [LARGE SCALE GENOMIC DNA]</scope>
    <source>
        <strain evidence="2 3">JCM 6833</strain>
    </source>
</reference>
<keyword evidence="1" id="KW-0472">Membrane</keyword>
<accession>A0ABN3PDP9</accession>
<dbReference type="EMBL" id="BAAATD010000001">
    <property type="protein sequence ID" value="GAA2576839.1"/>
    <property type="molecule type" value="Genomic_DNA"/>
</dbReference>